<keyword evidence="3" id="KW-0238">DNA-binding</keyword>
<evidence type="ECO:0000256" key="2">
    <source>
        <dbReference type="ARBA" id="ARBA00023015"/>
    </source>
</evidence>
<dbReference type="AlphaFoldDB" id="A0A9X1YZR8"/>
<evidence type="ECO:0000313" key="7">
    <source>
        <dbReference type="Proteomes" id="UP001155059"/>
    </source>
</evidence>
<dbReference type="InterPro" id="IPR058163">
    <property type="entry name" value="LysR-type_TF_proteobact-type"/>
</dbReference>
<dbReference type="SUPFAM" id="SSF53850">
    <property type="entry name" value="Periplasmic binding protein-like II"/>
    <property type="match status" value="1"/>
</dbReference>
<dbReference type="GO" id="GO:0006351">
    <property type="term" value="P:DNA-templated transcription"/>
    <property type="evidence" value="ECO:0007669"/>
    <property type="project" value="TreeGrafter"/>
</dbReference>
<keyword evidence="2" id="KW-0805">Transcription regulation</keyword>
<dbReference type="InterPro" id="IPR005119">
    <property type="entry name" value="LysR_subst-bd"/>
</dbReference>
<dbReference type="Pfam" id="PF03466">
    <property type="entry name" value="LysR_substrate"/>
    <property type="match status" value="1"/>
</dbReference>
<evidence type="ECO:0000256" key="3">
    <source>
        <dbReference type="ARBA" id="ARBA00023125"/>
    </source>
</evidence>
<evidence type="ECO:0000313" key="6">
    <source>
        <dbReference type="EMBL" id="MCK9801303.1"/>
    </source>
</evidence>
<dbReference type="SUPFAM" id="SSF46785">
    <property type="entry name" value="Winged helix' DNA-binding domain"/>
    <property type="match status" value="1"/>
</dbReference>
<evidence type="ECO:0000256" key="1">
    <source>
        <dbReference type="ARBA" id="ARBA00009437"/>
    </source>
</evidence>
<evidence type="ECO:0000256" key="4">
    <source>
        <dbReference type="ARBA" id="ARBA00023163"/>
    </source>
</evidence>
<dbReference type="Proteomes" id="UP001155059">
    <property type="component" value="Unassembled WGS sequence"/>
</dbReference>
<dbReference type="Pfam" id="PF00126">
    <property type="entry name" value="HTH_1"/>
    <property type="match status" value="1"/>
</dbReference>
<dbReference type="RefSeq" id="WP_268266759.1">
    <property type="nucleotide sequence ID" value="NZ_JALQCW010000084.1"/>
</dbReference>
<protein>
    <submittedName>
        <fullName evidence="6">LysR substrate-binding domain-containing protein</fullName>
    </submittedName>
</protein>
<dbReference type="InterPro" id="IPR000847">
    <property type="entry name" value="LysR_HTH_N"/>
</dbReference>
<accession>A0A9X1YZR8</accession>
<organism evidence="6 7">
    <name type="scientific">Pseudomonas morbosilactucae</name>
    <dbReference type="NCBI Taxonomy" id="2938197"/>
    <lineage>
        <taxon>Bacteria</taxon>
        <taxon>Pseudomonadati</taxon>
        <taxon>Pseudomonadota</taxon>
        <taxon>Gammaproteobacteria</taxon>
        <taxon>Pseudomonadales</taxon>
        <taxon>Pseudomonadaceae</taxon>
        <taxon>Pseudomonas</taxon>
    </lineage>
</organism>
<keyword evidence="4" id="KW-0804">Transcription</keyword>
<dbReference type="PANTHER" id="PTHR30537">
    <property type="entry name" value="HTH-TYPE TRANSCRIPTIONAL REGULATOR"/>
    <property type="match status" value="1"/>
</dbReference>
<dbReference type="InterPro" id="IPR036390">
    <property type="entry name" value="WH_DNA-bd_sf"/>
</dbReference>
<dbReference type="Gene3D" id="3.40.190.290">
    <property type="match status" value="1"/>
</dbReference>
<dbReference type="PANTHER" id="PTHR30537:SF5">
    <property type="entry name" value="HTH-TYPE TRANSCRIPTIONAL ACTIVATOR TTDR-RELATED"/>
    <property type="match status" value="1"/>
</dbReference>
<evidence type="ECO:0000259" key="5">
    <source>
        <dbReference type="PROSITE" id="PS50931"/>
    </source>
</evidence>
<dbReference type="EMBL" id="JALQCW010000084">
    <property type="protein sequence ID" value="MCK9801303.1"/>
    <property type="molecule type" value="Genomic_DNA"/>
</dbReference>
<sequence>MEAFVAAADAGSYAAAGEKLAISPQMVAKHVQALESRLGVRLLNRTTRRQSVTEFGTRYLERCRLILAETEAAESMANEALHEPSGRLRISAPINFGAGSFMTFIQLFLERYPKIEISLTLTERFVDLTNEGYEAAIRVGGIGLESDSLVRRKLKKYQLLACASPTYIEKFGVPEIPEDLAHHNCVSYMFSDRTSEECWRFSKDGEPHEARFKSRLSVNDMRALITAGVNSFGIVLGDEDTLADAIASGLLVPVLRDYEGPSLPLSLVYRADRQRTANLRAFVEEAIGFFEKLSYPK</sequence>
<comment type="caution">
    <text evidence="6">The sequence shown here is derived from an EMBL/GenBank/DDBJ whole genome shotgun (WGS) entry which is preliminary data.</text>
</comment>
<dbReference type="InterPro" id="IPR036388">
    <property type="entry name" value="WH-like_DNA-bd_sf"/>
</dbReference>
<gene>
    <name evidence="6" type="ORF">M1B34_27440</name>
</gene>
<dbReference type="GO" id="GO:0043565">
    <property type="term" value="F:sequence-specific DNA binding"/>
    <property type="evidence" value="ECO:0007669"/>
    <property type="project" value="TreeGrafter"/>
</dbReference>
<dbReference type="PROSITE" id="PS50931">
    <property type="entry name" value="HTH_LYSR"/>
    <property type="match status" value="1"/>
</dbReference>
<name>A0A9X1YZR8_9PSED</name>
<proteinExistence type="inferred from homology"/>
<dbReference type="FunFam" id="1.10.10.10:FF:000001">
    <property type="entry name" value="LysR family transcriptional regulator"/>
    <property type="match status" value="1"/>
</dbReference>
<comment type="similarity">
    <text evidence="1">Belongs to the LysR transcriptional regulatory family.</text>
</comment>
<feature type="domain" description="HTH lysR-type" evidence="5">
    <location>
        <begin position="1"/>
        <end position="53"/>
    </location>
</feature>
<reference evidence="6 7" key="2">
    <citation type="journal article" date="2023" name="Plant Pathol.">
        <title>Dismantling and reorganizing Pseudomonas marginalis sensu#lato.</title>
        <authorList>
            <person name="Sawada H."/>
            <person name="Fujikawa T."/>
            <person name="Satou M."/>
        </authorList>
    </citation>
    <scope>NUCLEOTIDE SEQUENCE [LARGE SCALE GENOMIC DNA]</scope>
    <source>
        <strain evidence="6 7">MAFF 302030</strain>
    </source>
</reference>
<dbReference type="GO" id="GO:0003700">
    <property type="term" value="F:DNA-binding transcription factor activity"/>
    <property type="evidence" value="ECO:0007669"/>
    <property type="project" value="InterPro"/>
</dbReference>
<reference evidence="6 7" key="1">
    <citation type="journal article" date="2022" name="Int. J. Syst. Evol. Microbiol.">
        <title>Pseudomonas aegrilactucae sp. nov. and Pseudomonas morbosilactucae sp. nov., pathogens causing bacterial rot of lettuce in Japan.</title>
        <authorList>
            <person name="Sawada H."/>
            <person name="Fujikawa T."/>
            <person name="Satou M."/>
        </authorList>
    </citation>
    <scope>NUCLEOTIDE SEQUENCE [LARGE SCALE GENOMIC DNA]</scope>
    <source>
        <strain evidence="6 7">MAFF 302030</strain>
    </source>
</reference>
<dbReference type="Gene3D" id="1.10.10.10">
    <property type="entry name" value="Winged helix-like DNA-binding domain superfamily/Winged helix DNA-binding domain"/>
    <property type="match status" value="1"/>
</dbReference>